<dbReference type="PROSITE" id="PS51257">
    <property type="entry name" value="PROKAR_LIPOPROTEIN"/>
    <property type="match status" value="1"/>
</dbReference>
<sequence length="136" mass="14389">MRFTHLIIIMGFTFLFTACAKKDDSSSSSTVSDSSMVAAMPSNLSVSSNTESGSSVSSRTAGRTSSSEISDDSDPKKHKDKVARLEAVLNSDDINQCHKAIPKKMKGSGGSYVSCYGPELAYVNHPSDNSSDGTLP</sequence>
<name>A0A383EEJ3_9ZZZZ</name>
<feature type="non-terminal residue" evidence="2">
    <location>
        <position position="136"/>
    </location>
</feature>
<organism evidence="2">
    <name type="scientific">marine metagenome</name>
    <dbReference type="NCBI Taxonomy" id="408172"/>
    <lineage>
        <taxon>unclassified sequences</taxon>
        <taxon>metagenomes</taxon>
        <taxon>ecological metagenomes</taxon>
    </lineage>
</organism>
<proteinExistence type="predicted"/>
<dbReference type="AlphaFoldDB" id="A0A383EEJ3"/>
<evidence type="ECO:0000256" key="1">
    <source>
        <dbReference type="SAM" id="MobiDB-lite"/>
    </source>
</evidence>
<feature type="region of interest" description="Disordered" evidence="1">
    <location>
        <begin position="42"/>
        <end position="83"/>
    </location>
</feature>
<accession>A0A383EEJ3</accession>
<evidence type="ECO:0000313" key="2">
    <source>
        <dbReference type="EMBL" id="SVE55267.1"/>
    </source>
</evidence>
<gene>
    <name evidence="2" type="ORF">METZ01_LOCUS508121</name>
</gene>
<dbReference type="EMBL" id="UINC01225275">
    <property type="protein sequence ID" value="SVE55267.1"/>
    <property type="molecule type" value="Genomic_DNA"/>
</dbReference>
<feature type="compositionally biased region" description="Low complexity" evidence="1">
    <location>
        <begin position="42"/>
        <end position="68"/>
    </location>
</feature>
<protein>
    <submittedName>
        <fullName evidence="2">Uncharacterized protein</fullName>
    </submittedName>
</protein>
<reference evidence="2" key="1">
    <citation type="submission" date="2018-05" db="EMBL/GenBank/DDBJ databases">
        <authorList>
            <person name="Lanie J.A."/>
            <person name="Ng W.-L."/>
            <person name="Kazmierczak K.M."/>
            <person name="Andrzejewski T.M."/>
            <person name="Davidsen T.M."/>
            <person name="Wayne K.J."/>
            <person name="Tettelin H."/>
            <person name="Glass J.I."/>
            <person name="Rusch D."/>
            <person name="Podicherti R."/>
            <person name="Tsui H.-C.T."/>
            <person name="Winkler M.E."/>
        </authorList>
    </citation>
    <scope>NUCLEOTIDE SEQUENCE</scope>
</reference>